<dbReference type="Gene3D" id="2.30.30.60">
    <property type="match status" value="1"/>
</dbReference>
<reference evidence="10 11" key="1">
    <citation type="submission" date="2016-10" db="EMBL/GenBank/DDBJ databases">
        <authorList>
            <person name="de Groot N.N."/>
        </authorList>
    </citation>
    <scope>NUCLEOTIDE SEQUENCE [LARGE SCALE GENOMIC DNA]</scope>
    <source>
        <strain evidence="10 11">DSM 12272</strain>
    </source>
</reference>
<name>A0A1H0V6D4_9CLOT</name>
<dbReference type="Gene3D" id="3.30.70.100">
    <property type="match status" value="1"/>
</dbReference>
<comment type="similarity">
    <text evidence="2">Belongs to the MscS (TC 1.A.23) family.</text>
</comment>
<dbReference type="InterPro" id="IPR023408">
    <property type="entry name" value="MscS_beta-dom_sf"/>
</dbReference>
<evidence type="ECO:0000256" key="4">
    <source>
        <dbReference type="ARBA" id="ARBA00022692"/>
    </source>
</evidence>
<dbReference type="GeneID" id="65309129"/>
<proteinExistence type="inferred from homology"/>
<evidence type="ECO:0000259" key="9">
    <source>
        <dbReference type="Pfam" id="PF21082"/>
    </source>
</evidence>
<dbReference type="InterPro" id="IPR006685">
    <property type="entry name" value="MscS_channel_2nd"/>
</dbReference>
<dbReference type="InterPro" id="IPR045276">
    <property type="entry name" value="YbiO_bact"/>
</dbReference>
<dbReference type="GO" id="GO:0005886">
    <property type="term" value="C:plasma membrane"/>
    <property type="evidence" value="ECO:0007669"/>
    <property type="project" value="UniProtKB-SubCell"/>
</dbReference>
<dbReference type="SUPFAM" id="SSF82689">
    <property type="entry name" value="Mechanosensitive channel protein MscS (YggB), C-terminal domain"/>
    <property type="match status" value="1"/>
</dbReference>
<keyword evidence="11" id="KW-1185">Reference proteome</keyword>
<evidence type="ECO:0000313" key="10">
    <source>
        <dbReference type="EMBL" id="SDP73903.1"/>
    </source>
</evidence>
<feature type="transmembrane region" description="Helical" evidence="7">
    <location>
        <begin position="35"/>
        <end position="54"/>
    </location>
</feature>
<comment type="subcellular location">
    <subcellularLocation>
        <location evidence="1">Cell membrane</location>
        <topology evidence="1">Multi-pass membrane protein</topology>
    </subcellularLocation>
</comment>
<evidence type="ECO:0000256" key="6">
    <source>
        <dbReference type="ARBA" id="ARBA00023136"/>
    </source>
</evidence>
<dbReference type="GO" id="GO:0008381">
    <property type="term" value="F:mechanosensitive monoatomic ion channel activity"/>
    <property type="evidence" value="ECO:0007669"/>
    <property type="project" value="InterPro"/>
</dbReference>
<dbReference type="Pfam" id="PF00924">
    <property type="entry name" value="MS_channel_2nd"/>
    <property type="match status" value="1"/>
</dbReference>
<organism evidence="10 11">
    <name type="scientific">Clostridium gasigenes</name>
    <dbReference type="NCBI Taxonomy" id="94869"/>
    <lineage>
        <taxon>Bacteria</taxon>
        <taxon>Bacillati</taxon>
        <taxon>Bacillota</taxon>
        <taxon>Clostridia</taxon>
        <taxon>Eubacteriales</taxon>
        <taxon>Clostridiaceae</taxon>
        <taxon>Clostridium</taxon>
    </lineage>
</organism>
<keyword evidence="4 7" id="KW-0812">Transmembrane</keyword>
<dbReference type="Gene3D" id="1.10.287.1260">
    <property type="match status" value="1"/>
</dbReference>
<evidence type="ECO:0000256" key="7">
    <source>
        <dbReference type="SAM" id="Phobius"/>
    </source>
</evidence>
<evidence type="ECO:0000313" key="11">
    <source>
        <dbReference type="Proteomes" id="UP000198597"/>
    </source>
</evidence>
<dbReference type="PANTHER" id="PTHR30460:SF0">
    <property type="entry name" value="MODERATE CONDUCTANCE MECHANOSENSITIVE CHANNEL YBIO"/>
    <property type="match status" value="1"/>
</dbReference>
<dbReference type="InterPro" id="IPR011066">
    <property type="entry name" value="MscS_channel_C_sf"/>
</dbReference>
<evidence type="ECO:0000256" key="1">
    <source>
        <dbReference type="ARBA" id="ARBA00004651"/>
    </source>
</evidence>
<sequence>MYSNLMMVNKIGIFTFEKAEAGGSSIALDWDKIEIIIGKSIKVIFILLAMWIGIKIGDAIINKFVEKQVKSKLSFSMNEQKAITIASVLKSALKYGIYFSGFSTIIFSNFKVSGEILAVGGFAIGIGAQSLVKDLINGFFILFEDQYGVGDHVTLGRYEGIVEGIGIRTTILRGFTGDVYTVTNGSILEVTNHSRGDIRFSVDVEIAYEENVDNALDLIKKVCLKFEEKYKEDLRGKIDVLGVTALNAAGVTIRIIGRAKPLSQWEMERKLRKDIKFALDECGIEIPYPKTQIINIKKEIDLDK</sequence>
<dbReference type="PANTHER" id="PTHR30460">
    <property type="entry name" value="MODERATE CONDUCTANCE MECHANOSENSITIVE CHANNEL YBIO"/>
    <property type="match status" value="1"/>
</dbReference>
<dbReference type="EMBL" id="FNJM01000014">
    <property type="protein sequence ID" value="SDP73903.1"/>
    <property type="molecule type" value="Genomic_DNA"/>
</dbReference>
<dbReference type="SUPFAM" id="SSF50182">
    <property type="entry name" value="Sm-like ribonucleoproteins"/>
    <property type="match status" value="1"/>
</dbReference>
<dbReference type="InterPro" id="IPR010920">
    <property type="entry name" value="LSM_dom_sf"/>
</dbReference>
<evidence type="ECO:0000256" key="2">
    <source>
        <dbReference type="ARBA" id="ARBA00008017"/>
    </source>
</evidence>
<dbReference type="RefSeq" id="WP_242874005.1">
    <property type="nucleotide sequence ID" value="NZ_CP071376.1"/>
</dbReference>
<dbReference type="Pfam" id="PF21082">
    <property type="entry name" value="MS_channel_3rd"/>
    <property type="match status" value="1"/>
</dbReference>
<protein>
    <submittedName>
        <fullName evidence="10">Small conductance mechanosensitive channel</fullName>
    </submittedName>
</protein>
<dbReference type="AlphaFoldDB" id="A0A1H0V6D4"/>
<evidence type="ECO:0000256" key="3">
    <source>
        <dbReference type="ARBA" id="ARBA00022475"/>
    </source>
</evidence>
<accession>A0A1H0V6D4</accession>
<dbReference type="InterPro" id="IPR049278">
    <property type="entry name" value="MS_channel_C"/>
</dbReference>
<evidence type="ECO:0000259" key="8">
    <source>
        <dbReference type="Pfam" id="PF00924"/>
    </source>
</evidence>
<gene>
    <name evidence="10" type="ORF">SAMN04488529_11484</name>
</gene>
<keyword evidence="5 7" id="KW-1133">Transmembrane helix</keyword>
<dbReference type="STRING" id="94869.SAMN04488529_11484"/>
<feature type="domain" description="Mechanosensitive ion channel MscS" evidence="8">
    <location>
        <begin position="131"/>
        <end position="195"/>
    </location>
</feature>
<evidence type="ECO:0000256" key="5">
    <source>
        <dbReference type="ARBA" id="ARBA00022989"/>
    </source>
</evidence>
<dbReference type="Proteomes" id="UP000198597">
    <property type="component" value="Unassembled WGS sequence"/>
</dbReference>
<feature type="domain" description="Mechanosensitive ion channel MscS C-terminal" evidence="9">
    <location>
        <begin position="201"/>
        <end position="286"/>
    </location>
</feature>
<keyword evidence="6 7" id="KW-0472">Membrane</keyword>
<keyword evidence="3" id="KW-1003">Cell membrane</keyword>